<keyword evidence="2" id="KW-1185">Reference proteome</keyword>
<dbReference type="OrthoDB" id="197088at2"/>
<dbReference type="Proteomes" id="UP000290218">
    <property type="component" value="Unassembled WGS sequence"/>
</dbReference>
<name>A0A4Q1C7R7_9BACT</name>
<evidence type="ECO:0000313" key="2">
    <source>
        <dbReference type="Proteomes" id="UP000290218"/>
    </source>
</evidence>
<gene>
    <name evidence="1" type="ORF">ESB00_03480</name>
</gene>
<dbReference type="InterPro" id="IPR011008">
    <property type="entry name" value="Dimeric_a/b-barrel"/>
</dbReference>
<sequence length="120" mass="13189">MNYPANVVSIHPYFKAHPGKLAAFKAAMPVFIEKTRTETGNLFYEFTVNGDEVFCREAYVGAAGALAHLANVGPELAEIFKIATLTRLEIHGPAAELDQLRGPMAQMNPAWFVLEAGLRR</sequence>
<evidence type="ECO:0008006" key="3">
    <source>
        <dbReference type="Google" id="ProtNLM"/>
    </source>
</evidence>
<comment type="caution">
    <text evidence="1">The sequence shown here is derived from an EMBL/GenBank/DDBJ whole genome shotgun (WGS) entry which is preliminary data.</text>
</comment>
<organism evidence="1 2">
    <name type="scientific">Oleiharenicola lentus</name>
    <dbReference type="NCBI Taxonomy" id="2508720"/>
    <lineage>
        <taxon>Bacteria</taxon>
        <taxon>Pseudomonadati</taxon>
        <taxon>Verrucomicrobiota</taxon>
        <taxon>Opitutia</taxon>
        <taxon>Opitutales</taxon>
        <taxon>Opitutaceae</taxon>
        <taxon>Oleiharenicola</taxon>
    </lineage>
</organism>
<reference evidence="1 2" key="1">
    <citation type="submission" date="2019-01" db="EMBL/GenBank/DDBJ databases">
        <title>Lacunisphaera sp. strain TWA-58.</title>
        <authorList>
            <person name="Chen W.-M."/>
        </authorList>
    </citation>
    <scope>NUCLEOTIDE SEQUENCE [LARGE SCALE GENOMIC DNA]</scope>
    <source>
        <strain evidence="1 2">TWA-58</strain>
    </source>
</reference>
<dbReference type="AlphaFoldDB" id="A0A4Q1C7R7"/>
<dbReference type="SUPFAM" id="SSF54909">
    <property type="entry name" value="Dimeric alpha+beta barrel"/>
    <property type="match status" value="1"/>
</dbReference>
<proteinExistence type="predicted"/>
<dbReference type="RefSeq" id="WP_129046338.1">
    <property type="nucleotide sequence ID" value="NZ_SDHX01000001.1"/>
</dbReference>
<accession>A0A4Q1C7R7</accession>
<dbReference type="Gene3D" id="3.30.70.100">
    <property type="match status" value="1"/>
</dbReference>
<protein>
    <recommendedName>
        <fullName evidence="3">ABM domain-containing protein</fullName>
    </recommendedName>
</protein>
<evidence type="ECO:0000313" key="1">
    <source>
        <dbReference type="EMBL" id="RXK54973.1"/>
    </source>
</evidence>
<dbReference type="EMBL" id="SDHX01000001">
    <property type="protein sequence ID" value="RXK54973.1"/>
    <property type="molecule type" value="Genomic_DNA"/>
</dbReference>